<dbReference type="AlphaFoldDB" id="A0A5J4SMM3"/>
<reference evidence="2" key="1">
    <citation type="submission" date="2019-03" db="EMBL/GenBank/DDBJ databases">
        <title>Single cell metagenomics reveals metabolic interactions within the superorganism composed of flagellate Streblomastix strix and complex community of Bacteroidetes bacteria on its surface.</title>
        <authorList>
            <person name="Treitli S.C."/>
            <person name="Kolisko M."/>
            <person name="Husnik F."/>
            <person name="Keeling P."/>
            <person name="Hampl V."/>
        </authorList>
    </citation>
    <scope>NUCLEOTIDE SEQUENCE</scope>
    <source>
        <strain evidence="2">STM</strain>
    </source>
</reference>
<protein>
    <submittedName>
        <fullName evidence="2">Uncharacterized protein</fullName>
    </submittedName>
</protein>
<name>A0A5J4SMM3_9ZZZZ</name>
<evidence type="ECO:0000313" key="2">
    <source>
        <dbReference type="EMBL" id="KAA6346435.1"/>
    </source>
</evidence>
<proteinExistence type="predicted"/>
<comment type="caution">
    <text evidence="2">The sequence shown here is derived from an EMBL/GenBank/DDBJ whole genome shotgun (WGS) entry which is preliminary data.</text>
</comment>
<organism evidence="2">
    <name type="scientific">termite gut metagenome</name>
    <dbReference type="NCBI Taxonomy" id="433724"/>
    <lineage>
        <taxon>unclassified sequences</taxon>
        <taxon>metagenomes</taxon>
        <taxon>organismal metagenomes</taxon>
    </lineage>
</organism>
<accession>A0A5J4SMM3</accession>
<evidence type="ECO:0000256" key="1">
    <source>
        <dbReference type="SAM" id="MobiDB-lite"/>
    </source>
</evidence>
<feature type="region of interest" description="Disordered" evidence="1">
    <location>
        <begin position="1"/>
        <end position="36"/>
    </location>
</feature>
<dbReference type="EMBL" id="SNRY01000131">
    <property type="protein sequence ID" value="KAA6346435.1"/>
    <property type="molecule type" value="Genomic_DNA"/>
</dbReference>
<sequence length="80" mass="9086">MKKIKEQQDVGAEFVSPVEEQQQEEQEQTPPQAEPAFLASYRASYPAGAKFHVTGDNMVFLDYDKALAHQKHCKGKLQTY</sequence>
<gene>
    <name evidence="2" type="ORF">EZS27_006085</name>
</gene>